<dbReference type="InterPro" id="IPR006517">
    <property type="entry name" value="Phage_terminase_lsu-like_C"/>
</dbReference>
<evidence type="ECO:0000259" key="2">
    <source>
        <dbReference type="Pfam" id="PF17289"/>
    </source>
</evidence>
<keyword evidence="1" id="KW-1188">Viral release from host cell</keyword>
<proteinExistence type="predicted"/>
<feature type="domain" description="Terminase large subunit gp17-like C-terminal" evidence="2">
    <location>
        <begin position="2"/>
        <end position="115"/>
    </location>
</feature>
<protein>
    <recommendedName>
        <fullName evidence="2">Terminase large subunit gp17-like C-terminal domain-containing protein</fullName>
    </recommendedName>
</protein>
<evidence type="ECO:0000313" key="3">
    <source>
        <dbReference type="EMBL" id="GAH74836.1"/>
    </source>
</evidence>
<dbReference type="AlphaFoldDB" id="X1HXD7"/>
<dbReference type="NCBIfam" id="TIGR01630">
    <property type="entry name" value="psiM2_ORF9"/>
    <property type="match status" value="1"/>
</dbReference>
<comment type="caution">
    <text evidence="3">The sequence shown here is derived from an EMBL/GenBank/DDBJ whole genome shotgun (WGS) entry which is preliminary data.</text>
</comment>
<gene>
    <name evidence="3" type="ORF">S03H2_44038</name>
</gene>
<accession>X1HXD7</accession>
<reference evidence="3" key="1">
    <citation type="journal article" date="2014" name="Front. Microbiol.">
        <title>High frequency of phylogenetically diverse reductive dehalogenase-homologous genes in deep subseafloor sedimentary metagenomes.</title>
        <authorList>
            <person name="Kawai M."/>
            <person name="Futagami T."/>
            <person name="Toyoda A."/>
            <person name="Takaki Y."/>
            <person name="Nishi S."/>
            <person name="Hori S."/>
            <person name="Arai W."/>
            <person name="Tsubouchi T."/>
            <person name="Morono Y."/>
            <person name="Uchiyama I."/>
            <person name="Ito T."/>
            <person name="Fujiyama A."/>
            <person name="Inagaki F."/>
            <person name="Takami H."/>
        </authorList>
    </citation>
    <scope>NUCLEOTIDE SEQUENCE</scope>
    <source>
        <strain evidence="3">Expedition CK06-06</strain>
    </source>
</reference>
<organism evidence="3">
    <name type="scientific">marine sediment metagenome</name>
    <dbReference type="NCBI Taxonomy" id="412755"/>
    <lineage>
        <taxon>unclassified sequences</taxon>
        <taxon>metagenomes</taxon>
        <taxon>ecological metagenomes</taxon>
    </lineage>
</organism>
<name>X1HXD7_9ZZZZ</name>
<dbReference type="EMBL" id="BARU01027514">
    <property type="protein sequence ID" value="GAH74836.1"/>
    <property type="molecule type" value="Genomic_DNA"/>
</dbReference>
<sequence>MKDKTYIIDDVVRGQWSSGKREERIKQTAEMDGKHVSVWVEQEPGSGGKESAEATIKNLAGFIIKAERVTGAKEVRAEPYSIQVEAGNVSVLNKPWTKEFIDEHESFPMGKYKDQVDGASGAFNKLAITSRVGVW</sequence>
<dbReference type="InterPro" id="IPR035421">
    <property type="entry name" value="Terminase_6C"/>
</dbReference>
<evidence type="ECO:0000256" key="1">
    <source>
        <dbReference type="ARBA" id="ARBA00022612"/>
    </source>
</evidence>
<dbReference type="Pfam" id="PF17289">
    <property type="entry name" value="Terminase_6C"/>
    <property type="match status" value="1"/>
</dbReference>